<keyword evidence="3" id="KW-1185">Reference proteome</keyword>
<keyword evidence="1" id="KW-0812">Transmembrane</keyword>
<gene>
    <name evidence="2" type="ORF">iF6_10</name>
</gene>
<reference evidence="2 3" key="1">
    <citation type="submission" date="2020-08" db="EMBL/GenBank/DDBJ databases">
        <authorList>
            <person name="Shadrin A.M."/>
            <person name="Buzikov R.M."/>
            <person name="Piligrimova E.G."/>
            <person name="Kazantseva O.A."/>
        </authorList>
    </citation>
    <scope>NUCLEOTIDE SEQUENCE [LARGE SCALE GENOMIC DNA]</scope>
</reference>
<name>A0A7G8ZYT8_9CAUD</name>
<accession>A0A7G8ZYT8</accession>
<dbReference type="EMBL" id="MT909815">
    <property type="protein sequence ID" value="QNL29369.1"/>
    <property type="molecule type" value="Genomic_DNA"/>
</dbReference>
<evidence type="ECO:0000256" key="1">
    <source>
        <dbReference type="SAM" id="Phobius"/>
    </source>
</evidence>
<feature type="transmembrane region" description="Helical" evidence="1">
    <location>
        <begin position="7"/>
        <end position="29"/>
    </location>
</feature>
<keyword evidence="1" id="KW-0472">Membrane</keyword>
<organism evidence="2 3">
    <name type="scientific">Enterococcus phage iF6</name>
    <dbReference type="NCBI Taxonomy" id="2765371"/>
    <lineage>
        <taxon>Viruses</taxon>
        <taxon>Duplodnaviria</taxon>
        <taxon>Heunggongvirae</taxon>
        <taxon>Uroviricota</taxon>
        <taxon>Caudoviricetes</taxon>
        <taxon>Herelleviridae</taxon>
        <taxon>Brockvirinae</taxon>
        <taxon>Schiekvirus</taxon>
        <taxon>Schiekvirus if6</taxon>
    </lineage>
</organism>
<evidence type="ECO:0000313" key="2">
    <source>
        <dbReference type="EMBL" id="QNL29369.1"/>
    </source>
</evidence>
<dbReference type="Proteomes" id="UP000516045">
    <property type="component" value="Segment"/>
</dbReference>
<feature type="transmembrane region" description="Helical" evidence="1">
    <location>
        <begin position="41"/>
        <end position="63"/>
    </location>
</feature>
<evidence type="ECO:0000313" key="3">
    <source>
        <dbReference type="Proteomes" id="UP000516045"/>
    </source>
</evidence>
<sequence length="71" mass="8250">MKYVIYALFVVEGALLLFVSYALGYGVYWELTHEASRPTPWVTIGFCTFGILILTVLFILQIINFRQIERM</sequence>
<keyword evidence="1" id="KW-1133">Transmembrane helix</keyword>
<protein>
    <submittedName>
        <fullName evidence="2">Uncharacterized protein</fullName>
    </submittedName>
</protein>
<proteinExistence type="predicted"/>